<organism evidence="3 4">
    <name type="scientific">Nocardia sputorum</name>
    <dbReference type="NCBI Taxonomy" id="2984338"/>
    <lineage>
        <taxon>Bacteria</taxon>
        <taxon>Bacillati</taxon>
        <taxon>Actinomycetota</taxon>
        <taxon>Actinomycetes</taxon>
        <taxon>Mycobacteriales</taxon>
        <taxon>Nocardiaceae</taxon>
        <taxon>Nocardia</taxon>
    </lineage>
</organism>
<reference evidence="3 4" key="1">
    <citation type="submission" date="2022-11" db="EMBL/GenBank/DDBJ databases">
        <title>Genome Sequencing of Nocardia sp. ON39_IFM12276 and assembly.</title>
        <authorList>
            <person name="Shimojima M."/>
            <person name="Toyokawa M."/>
            <person name="Uesaka K."/>
        </authorList>
    </citation>
    <scope>NUCLEOTIDE SEQUENCE [LARGE SCALE GENOMIC DNA]</scope>
    <source>
        <strain evidence="3 4">IFM 12276</strain>
    </source>
</reference>
<keyword evidence="4" id="KW-1185">Reference proteome</keyword>
<accession>A0ABM8CQR7</accession>
<proteinExistence type="predicted"/>
<evidence type="ECO:0000256" key="1">
    <source>
        <dbReference type="SAM" id="Coils"/>
    </source>
</evidence>
<evidence type="ECO:0000313" key="4">
    <source>
        <dbReference type="Proteomes" id="UP001317870"/>
    </source>
</evidence>
<dbReference type="Proteomes" id="UP001317870">
    <property type="component" value="Chromosome"/>
</dbReference>
<gene>
    <name evidence="3" type="ORF">IFM12276_03390</name>
</gene>
<name>A0ABM8CQR7_9NOCA</name>
<evidence type="ECO:0000256" key="2">
    <source>
        <dbReference type="SAM" id="MobiDB-lite"/>
    </source>
</evidence>
<dbReference type="EMBL" id="AP026978">
    <property type="protein sequence ID" value="BDT97310.1"/>
    <property type="molecule type" value="Genomic_DNA"/>
</dbReference>
<keyword evidence="1" id="KW-0175">Coiled coil</keyword>
<dbReference type="RefSeq" id="WP_281877254.1">
    <property type="nucleotide sequence ID" value="NZ_AP026978.1"/>
</dbReference>
<protein>
    <submittedName>
        <fullName evidence="3">Uncharacterized protein</fullName>
    </submittedName>
</protein>
<feature type="coiled-coil region" evidence="1">
    <location>
        <begin position="71"/>
        <end position="112"/>
    </location>
</feature>
<evidence type="ECO:0000313" key="3">
    <source>
        <dbReference type="EMBL" id="BDT97310.1"/>
    </source>
</evidence>
<feature type="region of interest" description="Disordered" evidence="2">
    <location>
        <begin position="33"/>
        <end position="56"/>
    </location>
</feature>
<sequence>MSAPSVEATMPAQPADCFDVELAVRPMPLRSRSQSVSLVAPSSPVSPAGPSSAGSATGDLEARLIAANERAADLAQRLAVALAALNAAEHQAAQLEDRNRELASDLDNALDQLAGHALHAEQERLIHTPVYGLWAVSDSNREDYER</sequence>